<keyword evidence="2" id="KW-0732">Signal</keyword>
<comment type="caution">
    <text evidence="3">The sequence shown here is derived from an EMBL/GenBank/DDBJ whole genome shotgun (WGS) entry which is preliminary data.</text>
</comment>
<evidence type="ECO:0000313" key="4">
    <source>
        <dbReference type="Proteomes" id="UP000030988"/>
    </source>
</evidence>
<accession>A0A0B2BYF5</accession>
<name>A0A0B2BYF5_9SPHN</name>
<evidence type="ECO:0000256" key="2">
    <source>
        <dbReference type="SAM" id="SignalP"/>
    </source>
</evidence>
<dbReference type="AlphaFoldDB" id="A0A0B2BYF5"/>
<proteinExistence type="predicted"/>
<evidence type="ECO:0000256" key="1">
    <source>
        <dbReference type="SAM" id="MobiDB-lite"/>
    </source>
</evidence>
<dbReference type="RefSeq" id="WP_039097149.1">
    <property type="nucleotide sequence ID" value="NZ_JTDN01000002.1"/>
</dbReference>
<evidence type="ECO:0008006" key="5">
    <source>
        <dbReference type="Google" id="ProtNLM"/>
    </source>
</evidence>
<organism evidence="3 4">
    <name type="scientific">Croceibacterium mercuriale</name>
    <dbReference type="NCBI Taxonomy" id="1572751"/>
    <lineage>
        <taxon>Bacteria</taxon>
        <taxon>Pseudomonadati</taxon>
        <taxon>Pseudomonadota</taxon>
        <taxon>Alphaproteobacteria</taxon>
        <taxon>Sphingomonadales</taxon>
        <taxon>Erythrobacteraceae</taxon>
        <taxon>Croceibacterium</taxon>
    </lineage>
</organism>
<dbReference type="EMBL" id="JTDN01000002">
    <property type="protein sequence ID" value="KHL24696.1"/>
    <property type="molecule type" value="Genomic_DNA"/>
</dbReference>
<dbReference type="Proteomes" id="UP000030988">
    <property type="component" value="Unassembled WGS sequence"/>
</dbReference>
<evidence type="ECO:0000313" key="3">
    <source>
        <dbReference type="EMBL" id="KHL24696.1"/>
    </source>
</evidence>
<feature type="chain" id="PRO_5002068855" description="Lipoprotein" evidence="2">
    <location>
        <begin position="20"/>
        <end position="206"/>
    </location>
</feature>
<gene>
    <name evidence="3" type="ORF">PK98_12190</name>
</gene>
<reference evidence="3 4" key="1">
    <citation type="submission" date="2014-11" db="EMBL/GenBank/DDBJ databases">
        <title>Draft genome sequence of Kirrobacter mercurialis.</title>
        <authorList>
            <person name="Coil D.A."/>
            <person name="Eisen J.A."/>
        </authorList>
    </citation>
    <scope>NUCLEOTIDE SEQUENCE [LARGE SCALE GENOMIC DNA]</scope>
    <source>
        <strain evidence="3 4">Coronado</strain>
    </source>
</reference>
<dbReference type="OrthoDB" id="7190642at2"/>
<protein>
    <recommendedName>
        <fullName evidence="5">Lipoprotein</fullName>
    </recommendedName>
</protein>
<feature type="compositionally biased region" description="Low complexity" evidence="1">
    <location>
        <begin position="47"/>
        <end position="58"/>
    </location>
</feature>
<dbReference type="PROSITE" id="PS51257">
    <property type="entry name" value="PROKAR_LIPOPROTEIN"/>
    <property type="match status" value="1"/>
</dbReference>
<keyword evidence="4" id="KW-1185">Reference proteome</keyword>
<feature type="region of interest" description="Disordered" evidence="1">
    <location>
        <begin position="47"/>
        <end position="81"/>
    </location>
</feature>
<sequence>MNRHTFAFAGALIASAALSACNATEDEPLPGEPGNAVEQVAPGAAPAITPAATPIPDASHAVPVDNPDAPSPTTGGDGSDLVLTPLTAADLSGITLAGELACSFSQSAGGPSLMLARGDVADAAGRASFAVKIGSYVEQGLALQDGGYDAMLDGGRFGTRGLTLTVRKVGAAARSGGESPPRTAELLAQRGDGAERVFAGFWTCGP</sequence>
<feature type="signal peptide" evidence="2">
    <location>
        <begin position="1"/>
        <end position="19"/>
    </location>
</feature>